<accession>A0A172WF88</accession>
<evidence type="ECO:0000313" key="2">
    <source>
        <dbReference type="Proteomes" id="UP000076969"/>
    </source>
</evidence>
<dbReference type="RefSeq" id="WP_068664374.1">
    <property type="nucleotide sequence ID" value="NZ_CP015520.1"/>
</dbReference>
<protein>
    <submittedName>
        <fullName evidence="1">Uncharacterized protein</fullName>
    </submittedName>
</protein>
<dbReference type="AlphaFoldDB" id="A0A172WF88"/>
<dbReference type="OrthoDB" id="100517at2157"/>
<evidence type="ECO:0000313" key="1">
    <source>
        <dbReference type="EMBL" id="ANF22055.1"/>
    </source>
</evidence>
<name>A0A172WF88_9EURY</name>
<dbReference type="KEGG" id="tpie:A7C91_01765"/>
<gene>
    <name evidence="1" type="ORF">A7C91_01765</name>
</gene>
<organism evidence="1 2">
    <name type="scientific">Thermococcus piezophilus</name>
    <dbReference type="NCBI Taxonomy" id="1712654"/>
    <lineage>
        <taxon>Archaea</taxon>
        <taxon>Methanobacteriati</taxon>
        <taxon>Methanobacteriota</taxon>
        <taxon>Thermococci</taxon>
        <taxon>Thermococcales</taxon>
        <taxon>Thermococcaceae</taxon>
        <taxon>Thermococcus</taxon>
    </lineage>
</organism>
<keyword evidence="2" id="KW-1185">Reference proteome</keyword>
<sequence>MKWKKPLGLFVALVVVFSIAVVRAATITDVIWENAITEPEIELIPGYPATVNVTILTSNGDPFDLANIAGADTISVTGKFVDEYGNALDMNGDGTADIYTFTNTSTPGLWTATINVSNVQPGLYTLKIDAIAQNSTTNTIIDNATLELQVWVAGGEYWVAVADVKDGDTIEIGTMSFTIRGLSDLGAILDLGNLTTQTITDDNRDGIFSWSTDVTGDGVGDWIVFARSNDGKYVLMVYSNDGNILNDFNLENTFEVRESDGRVKFTNKIFKDGSNYRAYVVWDESWLAKLGIKAVDYYIIPLRGREHWREGFGNVERTDVKVIKRTTYFFGLFGKEEEVYSGNIFNKNVNIDNIITVFGKWVGNAAMIRWRVWEIRKGLGDITIPNSYSLRERSLNELAVSSEDFRGFNPVLNPSGRGLFKPGIDWKSILGFEDES</sequence>
<dbReference type="STRING" id="1712654.A7C91_01765"/>
<dbReference type="GeneID" id="28494881"/>
<dbReference type="EMBL" id="CP015520">
    <property type="protein sequence ID" value="ANF22055.1"/>
    <property type="molecule type" value="Genomic_DNA"/>
</dbReference>
<dbReference type="Proteomes" id="UP000076969">
    <property type="component" value="Chromosome"/>
</dbReference>
<proteinExistence type="predicted"/>
<reference evidence="2" key="1">
    <citation type="journal article" date="2016" name="Syst. Appl. Microbiol.">
        <title>Thermococcus piezophilus sp. nov., a novel hyperthermophilic and piezophilic archaeon with a broad pressure range for growth, isolated from a deepest hydrothermal vent at the Mid-Cayman Rise.</title>
        <authorList>
            <person name="Dalmasso C."/>
            <person name="Oger P."/>
            <person name="Selva G."/>
            <person name="Courtine D."/>
            <person name="L'Haridon S."/>
            <person name="Garlaschelli A."/>
            <person name="Roussel E."/>
            <person name="Miyazaki J."/>
            <person name="Reveillaud J."/>
            <person name="Jebbar M."/>
            <person name="Takai K."/>
            <person name="Maignien L."/>
            <person name="Alain K."/>
        </authorList>
    </citation>
    <scope>NUCLEOTIDE SEQUENCE [LARGE SCALE GENOMIC DNA]</scope>
    <source>
        <strain evidence="2">CDGS</strain>
    </source>
</reference>